<feature type="transmembrane region" description="Helical" evidence="2">
    <location>
        <begin position="21"/>
        <end position="44"/>
    </location>
</feature>
<dbReference type="EMBL" id="LT838272">
    <property type="protein sequence ID" value="SMB89341.1"/>
    <property type="molecule type" value="Genomic_DNA"/>
</dbReference>
<dbReference type="AlphaFoldDB" id="A0A1W1V8I1"/>
<name>A0A1W1V8I1_9FIRM</name>
<gene>
    <name evidence="4" type="ORF">SAMN00808754_0134</name>
</gene>
<evidence type="ECO:0000259" key="3">
    <source>
        <dbReference type="PROSITE" id="PS51109"/>
    </source>
</evidence>
<accession>A0A1W1V8I1</accession>
<dbReference type="InterPro" id="IPR036908">
    <property type="entry name" value="RlpA-like_sf"/>
</dbReference>
<dbReference type="STRING" id="698762.SAMN00808754_0134"/>
<feature type="domain" description="G5" evidence="3">
    <location>
        <begin position="156"/>
        <end position="236"/>
    </location>
</feature>
<dbReference type="PANTHER" id="PTHR39160:SF4">
    <property type="entry name" value="RESUSCITATION-PROMOTING FACTOR RPFB"/>
    <property type="match status" value="1"/>
</dbReference>
<dbReference type="Pfam" id="PF06725">
    <property type="entry name" value="3D"/>
    <property type="match status" value="1"/>
</dbReference>
<dbReference type="Gene3D" id="2.20.230.10">
    <property type="entry name" value="Resuscitation-promoting factor rpfb"/>
    <property type="match status" value="1"/>
</dbReference>
<dbReference type="InterPro" id="IPR010611">
    <property type="entry name" value="3D_dom"/>
</dbReference>
<evidence type="ECO:0000256" key="1">
    <source>
        <dbReference type="ARBA" id="ARBA00022729"/>
    </source>
</evidence>
<sequence length="335" mass="37973">MDGWITAWREEKRLRSRRRSLFLFIGALLLIFVGAGWGMFNLAWKKVVLDIDGQEKTFRTRARTIEQFLSEEQIALASEDEVYPPLTTPLSNGLHIEVRRAVAVRVLVDGKEQEVRLVPGTVGQALKKAGISLGPLDRVEPPDLERFIQPGELIRVIRVEAKTETVEEEVDYRIIRRQDPELEVGTSRIIQYGRKGLKRTEYEVTYEDGREVKREVIKEEIVREPVPEVVVVGALREVSRGGHTLRFKQALWVTATAYTHTGNRTATGTVPRLGTVAVDPAVIPLGSRLYIEGYGFGRAEDVGSSIKGNRIDVFLETLEATRRWGIRRVKVYVLE</sequence>
<evidence type="ECO:0000313" key="4">
    <source>
        <dbReference type="EMBL" id="SMB89341.1"/>
    </source>
</evidence>
<dbReference type="SUPFAM" id="SSF50685">
    <property type="entry name" value="Barwin-like endoglucanases"/>
    <property type="match status" value="1"/>
</dbReference>
<reference evidence="4 5" key="1">
    <citation type="submission" date="2017-04" db="EMBL/GenBank/DDBJ databases">
        <authorList>
            <person name="Afonso C.L."/>
            <person name="Miller P.J."/>
            <person name="Scott M.A."/>
            <person name="Spackman E."/>
            <person name="Goraichik I."/>
            <person name="Dimitrov K.M."/>
            <person name="Suarez D.L."/>
            <person name="Swayne D.E."/>
        </authorList>
    </citation>
    <scope>NUCLEOTIDE SEQUENCE [LARGE SCALE GENOMIC DNA]</scope>
    <source>
        <strain evidence="4 5">ToBE</strain>
    </source>
</reference>
<dbReference type="PROSITE" id="PS51109">
    <property type="entry name" value="G5"/>
    <property type="match status" value="1"/>
</dbReference>
<keyword evidence="2" id="KW-0812">Transmembrane</keyword>
<dbReference type="SMART" id="SM01208">
    <property type="entry name" value="G5"/>
    <property type="match status" value="1"/>
</dbReference>
<dbReference type="GO" id="GO:0009254">
    <property type="term" value="P:peptidoglycan turnover"/>
    <property type="evidence" value="ECO:0007669"/>
    <property type="project" value="InterPro"/>
</dbReference>
<dbReference type="Gene3D" id="2.40.40.10">
    <property type="entry name" value="RlpA-like domain"/>
    <property type="match status" value="1"/>
</dbReference>
<dbReference type="PANTHER" id="PTHR39160">
    <property type="entry name" value="CELL WALL-BINDING PROTEIN YOCH"/>
    <property type="match status" value="1"/>
</dbReference>
<dbReference type="GO" id="GO:0004553">
    <property type="term" value="F:hydrolase activity, hydrolyzing O-glycosyl compounds"/>
    <property type="evidence" value="ECO:0007669"/>
    <property type="project" value="InterPro"/>
</dbReference>
<keyword evidence="5" id="KW-1185">Reference proteome</keyword>
<dbReference type="Pfam" id="PF03990">
    <property type="entry name" value="DUF348"/>
    <property type="match status" value="2"/>
</dbReference>
<evidence type="ECO:0000313" key="5">
    <source>
        <dbReference type="Proteomes" id="UP000192569"/>
    </source>
</evidence>
<organism evidence="4 5">
    <name type="scientific">Thermanaeromonas toyohensis ToBE</name>
    <dbReference type="NCBI Taxonomy" id="698762"/>
    <lineage>
        <taxon>Bacteria</taxon>
        <taxon>Bacillati</taxon>
        <taxon>Bacillota</taxon>
        <taxon>Clostridia</taxon>
        <taxon>Neomoorellales</taxon>
        <taxon>Neomoorellaceae</taxon>
        <taxon>Thermanaeromonas</taxon>
    </lineage>
</organism>
<keyword evidence="1" id="KW-0732">Signal</keyword>
<dbReference type="Proteomes" id="UP000192569">
    <property type="component" value="Chromosome I"/>
</dbReference>
<protein>
    <recommendedName>
        <fullName evidence="3">G5 domain-containing protein</fullName>
    </recommendedName>
</protein>
<dbReference type="CDD" id="cd22786">
    <property type="entry name" value="DPBB_YuiC-like"/>
    <property type="match status" value="1"/>
</dbReference>
<dbReference type="GO" id="GO:0019867">
    <property type="term" value="C:outer membrane"/>
    <property type="evidence" value="ECO:0007669"/>
    <property type="project" value="InterPro"/>
</dbReference>
<dbReference type="InterPro" id="IPR011098">
    <property type="entry name" value="G5_dom"/>
</dbReference>
<dbReference type="InterPro" id="IPR007137">
    <property type="entry name" value="DUF348"/>
</dbReference>
<dbReference type="RefSeq" id="WP_084663052.1">
    <property type="nucleotide sequence ID" value="NZ_LT838272.1"/>
</dbReference>
<dbReference type="InterPro" id="IPR051933">
    <property type="entry name" value="Resuscitation_pf_RpfB"/>
</dbReference>
<keyword evidence="2" id="KW-1133">Transmembrane helix</keyword>
<evidence type="ECO:0000256" key="2">
    <source>
        <dbReference type="SAM" id="Phobius"/>
    </source>
</evidence>
<proteinExistence type="predicted"/>
<dbReference type="Pfam" id="PF07501">
    <property type="entry name" value="G5"/>
    <property type="match status" value="1"/>
</dbReference>
<keyword evidence="2" id="KW-0472">Membrane</keyword>